<dbReference type="GO" id="GO:0016747">
    <property type="term" value="F:acyltransferase activity, transferring groups other than amino-acyl groups"/>
    <property type="evidence" value="ECO:0007669"/>
    <property type="project" value="InterPro"/>
</dbReference>
<reference evidence="2" key="1">
    <citation type="submission" date="2021-03" db="EMBL/GenBank/DDBJ databases">
        <title>Roseibium sp. CAU 1637 isolated from Incheon.</title>
        <authorList>
            <person name="Kim W."/>
        </authorList>
    </citation>
    <scope>NUCLEOTIDE SEQUENCE</scope>
    <source>
        <strain evidence="2">CAU 1637</strain>
    </source>
</reference>
<name>A0A939EN94_9HYPH</name>
<evidence type="ECO:0000313" key="2">
    <source>
        <dbReference type="EMBL" id="MBO0345285.1"/>
    </source>
</evidence>
<protein>
    <submittedName>
        <fullName evidence="2">N-acetyltransferase</fullName>
    </submittedName>
</protein>
<dbReference type="PROSITE" id="PS51186">
    <property type="entry name" value="GNAT"/>
    <property type="match status" value="1"/>
</dbReference>
<proteinExistence type="predicted"/>
<sequence>MIDIVDETPAHIGAREALLDLSFGPDRFLKTSERLREGRLPAFAYSALDEDGTLVGTVRLWHVVDANGRPALLLGPLAVDATCRAGGVGGRLMRHALNQAALAGHGSVLLVGDFAYYQRFGFLQGCLDGITLPGPVEQARFLAVEFRSGAVSELQGCLQAAGAMDFVAAQPFEIGVQLKHAA</sequence>
<comment type="caution">
    <text evidence="2">The sequence shown here is derived from an EMBL/GenBank/DDBJ whole genome shotgun (WGS) entry which is preliminary data.</text>
</comment>
<dbReference type="InterPro" id="IPR000182">
    <property type="entry name" value="GNAT_dom"/>
</dbReference>
<dbReference type="Pfam" id="PF13508">
    <property type="entry name" value="Acetyltransf_7"/>
    <property type="match status" value="1"/>
</dbReference>
<dbReference type="AlphaFoldDB" id="A0A939EN94"/>
<organism evidence="2 3">
    <name type="scientific">Roseibium limicola</name>
    <dbReference type="NCBI Taxonomy" id="2816037"/>
    <lineage>
        <taxon>Bacteria</taxon>
        <taxon>Pseudomonadati</taxon>
        <taxon>Pseudomonadota</taxon>
        <taxon>Alphaproteobacteria</taxon>
        <taxon>Hyphomicrobiales</taxon>
        <taxon>Stappiaceae</taxon>
        <taxon>Roseibium</taxon>
    </lineage>
</organism>
<dbReference type="RefSeq" id="WP_206939731.1">
    <property type="nucleotide sequence ID" value="NZ_JAFLNF010000003.1"/>
</dbReference>
<feature type="domain" description="N-acetyltransferase" evidence="1">
    <location>
        <begin position="2"/>
        <end position="143"/>
    </location>
</feature>
<evidence type="ECO:0000259" key="1">
    <source>
        <dbReference type="PROSITE" id="PS51186"/>
    </source>
</evidence>
<accession>A0A939EN94</accession>
<dbReference type="EMBL" id="JAFLNF010000003">
    <property type="protein sequence ID" value="MBO0345285.1"/>
    <property type="molecule type" value="Genomic_DNA"/>
</dbReference>
<evidence type="ECO:0000313" key="3">
    <source>
        <dbReference type="Proteomes" id="UP000664779"/>
    </source>
</evidence>
<keyword evidence="3" id="KW-1185">Reference proteome</keyword>
<dbReference type="Proteomes" id="UP000664779">
    <property type="component" value="Unassembled WGS sequence"/>
</dbReference>
<dbReference type="SUPFAM" id="SSF55729">
    <property type="entry name" value="Acyl-CoA N-acyltransferases (Nat)"/>
    <property type="match status" value="1"/>
</dbReference>
<dbReference type="Gene3D" id="3.40.630.30">
    <property type="match status" value="1"/>
</dbReference>
<gene>
    <name evidence="2" type="ORF">J0X15_08635</name>
</gene>
<dbReference type="CDD" id="cd04301">
    <property type="entry name" value="NAT_SF"/>
    <property type="match status" value="1"/>
</dbReference>
<dbReference type="InterPro" id="IPR016181">
    <property type="entry name" value="Acyl_CoA_acyltransferase"/>
</dbReference>